<keyword evidence="2" id="KW-1185">Reference proteome</keyword>
<evidence type="ECO:0000313" key="1">
    <source>
        <dbReference type="EMBL" id="KAA0192909.1"/>
    </source>
</evidence>
<dbReference type="OrthoDB" id="6261349at2759"/>
<proteinExistence type="predicted"/>
<evidence type="ECO:0000313" key="2">
    <source>
        <dbReference type="Proteomes" id="UP000728185"/>
    </source>
</evidence>
<reference evidence="1" key="1">
    <citation type="submission" date="2019-05" db="EMBL/GenBank/DDBJ databases">
        <title>Annotation for the trematode Fasciolopsis buski.</title>
        <authorList>
            <person name="Choi Y.-J."/>
        </authorList>
    </citation>
    <scope>NUCLEOTIDE SEQUENCE</scope>
    <source>
        <strain evidence="1">HT</strain>
        <tissue evidence="1">Whole worm</tissue>
    </source>
</reference>
<accession>A0A8E0VJH3</accession>
<comment type="caution">
    <text evidence="1">The sequence shown here is derived from an EMBL/GenBank/DDBJ whole genome shotgun (WGS) entry which is preliminary data.</text>
</comment>
<protein>
    <submittedName>
        <fullName evidence="1">Uncharacterized protein</fullName>
    </submittedName>
</protein>
<sequence>YYSSFSAYSGVYDDVVHLYAENGHLIWIEPQSSMRVLFTYGDTCCDFLCYLEPEVPGVSITSLDADAAIAKKKSGNIQHRIEPFHSGLASSSAGSTGRRYSCYRTVLSPYSYAVDSVDGQCLIELRALTTKQLKDVEEPINRPFKLNFQLVL</sequence>
<feature type="non-terminal residue" evidence="1">
    <location>
        <position position="152"/>
    </location>
</feature>
<gene>
    <name evidence="1" type="ORF">FBUS_00238</name>
</gene>
<dbReference type="EMBL" id="LUCM01005359">
    <property type="protein sequence ID" value="KAA0192909.1"/>
    <property type="molecule type" value="Genomic_DNA"/>
</dbReference>
<dbReference type="Proteomes" id="UP000728185">
    <property type="component" value="Unassembled WGS sequence"/>
</dbReference>
<name>A0A8E0VJH3_9TREM</name>
<dbReference type="AlphaFoldDB" id="A0A8E0VJH3"/>
<organism evidence="1 2">
    <name type="scientific">Fasciolopsis buskii</name>
    <dbReference type="NCBI Taxonomy" id="27845"/>
    <lineage>
        <taxon>Eukaryota</taxon>
        <taxon>Metazoa</taxon>
        <taxon>Spiralia</taxon>
        <taxon>Lophotrochozoa</taxon>
        <taxon>Platyhelminthes</taxon>
        <taxon>Trematoda</taxon>
        <taxon>Digenea</taxon>
        <taxon>Plagiorchiida</taxon>
        <taxon>Echinostomata</taxon>
        <taxon>Echinostomatoidea</taxon>
        <taxon>Fasciolidae</taxon>
        <taxon>Fasciolopsis</taxon>
    </lineage>
</organism>